<dbReference type="Pfam" id="PF14542">
    <property type="entry name" value="Acetyltransf_CG"/>
    <property type="match status" value="1"/>
</dbReference>
<dbReference type="CDD" id="cd04301">
    <property type="entry name" value="NAT_SF"/>
    <property type="match status" value="1"/>
</dbReference>
<reference evidence="2 3" key="1">
    <citation type="journal article" date="2024" name="ISME J.">
        <title>Tailless and filamentous prophages are predominant in marine Vibrio.</title>
        <authorList>
            <person name="Steensen K."/>
            <person name="Seneca J."/>
            <person name="Bartlau N."/>
            <person name="Yu X.A."/>
            <person name="Hussain F.A."/>
            <person name="Polz M.F."/>
        </authorList>
    </citation>
    <scope>NUCLEOTIDE SEQUENCE [LARGE SCALE GENOMIC DNA]</scope>
    <source>
        <strain evidence="2 3">10N.222.51.A1</strain>
    </source>
</reference>
<dbReference type="RefSeq" id="WP_273293504.1">
    <property type="nucleotide sequence ID" value="NZ_JBFRUW010000008.1"/>
</dbReference>
<accession>A0ABV4N8H9</accession>
<dbReference type="SUPFAM" id="SSF55729">
    <property type="entry name" value="Acyl-CoA N-acyltransferases (Nat)"/>
    <property type="match status" value="1"/>
</dbReference>
<dbReference type="PANTHER" id="PTHR31435:SF9">
    <property type="entry name" value="PROTEIN NATD1"/>
    <property type="match status" value="1"/>
</dbReference>
<sequence>MKALKWDRDQSQMMVQLNDESFALIKYQQNGDVLHINSTRIPDALQGKGYGKVMMETMLTELDKKGLSIIPVCSYVVHYMSRNPQWSHLLAE</sequence>
<dbReference type="EMBL" id="JBFRUW010000008">
    <property type="protein sequence ID" value="MFA0567691.1"/>
    <property type="molecule type" value="Genomic_DNA"/>
</dbReference>
<gene>
    <name evidence="2" type="ORF">AB4566_05310</name>
</gene>
<protein>
    <submittedName>
        <fullName evidence="2">GNAT family N-acetyltransferase</fullName>
    </submittedName>
</protein>
<evidence type="ECO:0000313" key="3">
    <source>
        <dbReference type="Proteomes" id="UP001570417"/>
    </source>
</evidence>
<organism evidence="2 3">
    <name type="scientific">Vibrio gallaecicus</name>
    <dbReference type="NCBI Taxonomy" id="552386"/>
    <lineage>
        <taxon>Bacteria</taxon>
        <taxon>Pseudomonadati</taxon>
        <taxon>Pseudomonadota</taxon>
        <taxon>Gammaproteobacteria</taxon>
        <taxon>Vibrionales</taxon>
        <taxon>Vibrionaceae</taxon>
        <taxon>Vibrio</taxon>
    </lineage>
</organism>
<keyword evidence="3" id="KW-1185">Reference proteome</keyword>
<dbReference type="Proteomes" id="UP001570417">
    <property type="component" value="Unassembled WGS sequence"/>
</dbReference>
<dbReference type="PANTHER" id="PTHR31435">
    <property type="entry name" value="PROTEIN NATD1"/>
    <property type="match status" value="1"/>
</dbReference>
<dbReference type="Gene3D" id="3.40.630.30">
    <property type="match status" value="1"/>
</dbReference>
<comment type="caution">
    <text evidence="2">The sequence shown here is derived from an EMBL/GenBank/DDBJ whole genome shotgun (WGS) entry which is preliminary data.</text>
</comment>
<evidence type="ECO:0000313" key="2">
    <source>
        <dbReference type="EMBL" id="MFA0567691.1"/>
    </source>
</evidence>
<proteinExistence type="predicted"/>
<dbReference type="PROSITE" id="PS51729">
    <property type="entry name" value="GNAT_YJDJ"/>
    <property type="match status" value="1"/>
</dbReference>
<dbReference type="InterPro" id="IPR031165">
    <property type="entry name" value="GNAT_YJDJ"/>
</dbReference>
<dbReference type="InterPro" id="IPR016181">
    <property type="entry name" value="Acyl_CoA_acyltransferase"/>
</dbReference>
<evidence type="ECO:0000259" key="1">
    <source>
        <dbReference type="PROSITE" id="PS51729"/>
    </source>
</evidence>
<name>A0ABV4N8H9_9VIBR</name>
<dbReference type="InterPro" id="IPR045057">
    <property type="entry name" value="Gcn5-rel_NAT"/>
</dbReference>
<feature type="domain" description="N-acetyltransferase" evidence="1">
    <location>
        <begin position="5"/>
        <end position="91"/>
    </location>
</feature>